<gene>
    <name evidence="13" type="ORF">EV663_104181</name>
</gene>
<accession>A0A4R2RHV3</accession>
<comment type="similarity">
    <text evidence="10">Belongs to the ApbE family.</text>
</comment>
<dbReference type="GO" id="GO:0016740">
    <property type="term" value="F:transferase activity"/>
    <property type="evidence" value="ECO:0007669"/>
    <property type="project" value="UniProtKB-UniRule"/>
</dbReference>
<feature type="signal peptide" evidence="12">
    <location>
        <begin position="1"/>
        <end position="21"/>
    </location>
</feature>
<evidence type="ECO:0000256" key="4">
    <source>
        <dbReference type="ARBA" id="ARBA00022679"/>
    </source>
</evidence>
<dbReference type="PANTHER" id="PTHR30040:SF2">
    <property type="entry name" value="FAD:PROTEIN FMN TRANSFERASE"/>
    <property type="match status" value="1"/>
</dbReference>
<evidence type="ECO:0000256" key="3">
    <source>
        <dbReference type="ARBA" id="ARBA00022630"/>
    </source>
</evidence>
<evidence type="ECO:0000256" key="1">
    <source>
        <dbReference type="ARBA" id="ARBA00011955"/>
    </source>
</evidence>
<dbReference type="EMBL" id="SLXU01000004">
    <property type="protein sequence ID" value="TCP61727.1"/>
    <property type="molecule type" value="Genomic_DNA"/>
</dbReference>
<evidence type="ECO:0000256" key="11">
    <source>
        <dbReference type="PIRSR" id="PIRSR006268-2"/>
    </source>
</evidence>
<evidence type="ECO:0000256" key="2">
    <source>
        <dbReference type="ARBA" id="ARBA00016337"/>
    </source>
</evidence>
<dbReference type="OrthoDB" id="9778595at2"/>
<dbReference type="Pfam" id="PF02424">
    <property type="entry name" value="ApbE"/>
    <property type="match status" value="1"/>
</dbReference>
<feature type="binding site" evidence="11">
    <location>
        <position position="295"/>
    </location>
    <ligand>
        <name>Mg(2+)</name>
        <dbReference type="ChEBI" id="CHEBI:18420"/>
    </ligand>
</feature>
<keyword evidence="14" id="KW-1185">Reference proteome</keyword>
<dbReference type="GO" id="GO:0046872">
    <property type="term" value="F:metal ion binding"/>
    <property type="evidence" value="ECO:0007669"/>
    <property type="project" value="UniProtKB-UniRule"/>
</dbReference>
<dbReference type="Gene3D" id="3.10.520.10">
    <property type="entry name" value="ApbE-like domains"/>
    <property type="match status" value="1"/>
</dbReference>
<keyword evidence="7 10" id="KW-0460">Magnesium</keyword>
<dbReference type="InterPro" id="IPR003374">
    <property type="entry name" value="ApbE-like_sf"/>
</dbReference>
<evidence type="ECO:0000313" key="14">
    <source>
        <dbReference type="Proteomes" id="UP000295050"/>
    </source>
</evidence>
<evidence type="ECO:0000256" key="9">
    <source>
        <dbReference type="ARBA" id="ARBA00048540"/>
    </source>
</evidence>
<name>A0A4R2RHV3_9RHOB</name>
<keyword evidence="13" id="KW-0449">Lipoprotein</keyword>
<keyword evidence="12" id="KW-0732">Signal</keyword>
<evidence type="ECO:0000256" key="8">
    <source>
        <dbReference type="ARBA" id="ARBA00031306"/>
    </source>
</evidence>
<keyword evidence="6 10" id="KW-0274">FAD</keyword>
<keyword evidence="3 10" id="KW-0285">Flavoprotein</keyword>
<dbReference type="PANTHER" id="PTHR30040">
    <property type="entry name" value="THIAMINE BIOSYNTHESIS LIPOPROTEIN APBE"/>
    <property type="match status" value="1"/>
</dbReference>
<evidence type="ECO:0000313" key="13">
    <source>
        <dbReference type="EMBL" id="TCP61727.1"/>
    </source>
</evidence>
<keyword evidence="5 10" id="KW-0479">Metal-binding</keyword>
<dbReference type="EC" id="2.7.1.180" evidence="1 10"/>
<evidence type="ECO:0000256" key="12">
    <source>
        <dbReference type="SAM" id="SignalP"/>
    </source>
</evidence>
<proteinExistence type="inferred from homology"/>
<dbReference type="PIRSF" id="PIRSF006268">
    <property type="entry name" value="ApbE"/>
    <property type="match status" value="1"/>
</dbReference>
<feature type="binding site" evidence="11">
    <location>
        <position position="180"/>
    </location>
    <ligand>
        <name>Mg(2+)</name>
        <dbReference type="ChEBI" id="CHEBI:18420"/>
    </ligand>
</feature>
<evidence type="ECO:0000256" key="6">
    <source>
        <dbReference type="ARBA" id="ARBA00022827"/>
    </source>
</evidence>
<organism evidence="13 14">
    <name type="scientific">Rhodovulum bhavnagarense</name>
    <dbReference type="NCBI Taxonomy" id="992286"/>
    <lineage>
        <taxon>Bacteria</taxon>
        <taxon>Pseudomonadati</taxon>
        <taxon>Pseudomonadota</taxon>
        <taxon>Alphaproteobacteria</taxon>
        <taxon>Rhodobacterales</taxon>
        <taxon>Paracoccaceae</taxon>
        <taxon>Rhodovulum</taxon>
    </lineage>
</organism>
<evidence type="ECO:0000256" key="5">
    <source>
        <dbReference type="ARBA" id="ARBA00022723"/>
    </source>
</evidence>
<feature type="chain" id="PRO_5039914707" description="FAD:protein FMN transferase" evidence="12">
    <location>
        <begin position="22"/>
        <end position="371"/>
    </location>
</feature>
<feature type="binding site" evidence="11">
    <location>
        <position position="291"/>
    </location>
    <ligand>
        <name>Mg(2+)</name>
        <dbReference type="ChEBI" id="CHEBI:18420"/>
    </ligand>
</feature>
<evidence type="ECO:0000256" key="10">
    <source>
        <dbReference type="PIRNR" id="PIRNR006268"/>
    </source>
</evidence>
<comment type="cofactor">
    <cofactor evidence="11">
        <name>Mg(2+)</name>
        <dbReference type="ChEBI" id="CHEBI:18420"/>
    </cofactor>
    <cofactor evidence="11">
        <name>Mn(2+)</name>
        <dbReference type="ChEBI" id="CHEBI:29035"/>
    </cofactor>
    <text evidence="11">Magnesium. Can also use manganese.</text>
</comment>
<dbReference type="SUPFAM" id="SSF143631">
    <property type="entry name" value="ApbE-like"/>
    <property type="match status" value="1"/>
</dbReference>
<evidence type="ECO:0000256" key="7">
    <source>
        <dbReference type="ARBA" id="ARBA00022842"/>
    </source>
</evidence>
<reference evidence="13 14" key="1">
    <citation type="submission" date="2019-03" db="EMBL/GenBank/DDBJ databases">
        <title>Genomic Encyclopedia of Type Strains, Phase IV (KMG-IV): sequencing the most valuable type-strain genomes for metagenomic binning, comparative biology and taxonomic classification.</title>
        <authorList>
            <person name="Goeker M."/>
        </authorList>
    </citation>
    <scope>NUCLEOTIDE SEQUENCE [LARGE SCALE GENOMIC DNA]</scope>
    <source>
        <strain evidence="13 14">DSM 24766</strain>
    </source>
</reference>
<dbReference type="AlphaFoldDB" id="A0A4R2RHV3"/>
<comment type="caution">
    <text evidence="13">The sequence shown here is derived from an EMBL/GenBank/DDBJ whole genome shotgun (WGS) entry which is preliminary data.</text>
</comment>
<comment type="catalytic activity">
    <reaction evidence="9 10">
        <text>L-threonyl-[protein] + FAD = FMN-L-threonyl-[protein] + AMP + H(+)</text>
        <dbReference type="Rhea" id="RHEA:36847"/>
        <dbReference type="Rhea" id="RHEA-COMP:11060"/>
        <dbReference type="Rhea" id="RHEA-COMP:11061"/>
        <dbReference type="ChEBI" id="CHEBI:15378"/>
        <dbReference type="ChEBI" id="CHEBI:30013"/>
        <dbReference type="ChEBI" id="CHEBI:57692"/>
        <dbReference type="ChEBI" id="CHEBI:74257"/>
        <dbReference type="ChEBI" id="CHEBI:456215"/>
        <dbReference type="EC" id="2.7.1.180"/>
    </reaction>
</comment>
<dbReference type="InterPro" id="IPR024932">
    <property type="entry name" value="ApbE"/>
</dbReference>
<keyword evidence="4 10" id="KW-0808">Transferase</keyword>
<protein>
    <recommendedName>
        <fullName evidence="2 10">FAD:protein FMN transferase</fullName>
        <ecNumber evidence="1 10">2.7.1.180</ecNumber>
    </recommendedName>
    <alternativeName>
        <fullName evidence="8 10">Flavin transferase</fullName>
    </alternativeName>
</protein>
<dbReference type="Proteomes" id="UP000295050">
    <property type="component" value="Unassembled WGS sequence"/>
</dbReference>
<sequence length="371" mass="39081">MRRLWAGFGLAALCGALVLIAAHQVEGPPAYRETLYVFGTLVEIEIRGEDRDTARTASAAVGRLLQELHSDWHAWRPGGALHAVNTAIAQGRTVQVDERLAELLQEGRRLSCASGGHFNPAIGGLVGLWGFHADTPPQGAPPGPDAIAALVAADPRMTDLRLEGHRIGSVNPAVRLDLGGYAKGAALDLAAAELRAHGIADAVLNAGGDVNVLGTHSQRPWRVAIRDPFAWGVVGAIALRPGEVLYTSGNYERYLDHDSERFAHIIDPRTGYPVREIVSVSVLDSSGIRADAAATALSVAGRTGWPDVAASMGITAVLMITDTGRLMATPAMLARLEPAGDSLPGPVELIKLPARGTALSCGNGRDNPPRY</sequence>